<dbReference type="InterPro" id="IPR020845">
    <property type="entry name" value="AMP-binding_CS"/>
</dbReference>
<dbReference type="FunFam" id="3.30.300.30:FF:000008">
    <property type="entry name" value="2,3-dihydroxybenzoate-AMP ligase"/>
    <property type="match status" value="1"/>
</dbReference>
<dbReference type="Pfam" id="PF00501">
    <property type="entry name" value="AMP-binding"/>
    <property type="match status" value="1"/>
</dbReference>
<keyword evidence="2 5" id="KW-0436">Ligase</keyword>
<dbReference type="InterPro" id="IPR050237">
    <property type="entry name" value="ATP-dep_AMP-bd_enzyme"/>
</dbReference>
<dbReference type="PROSITE" id="PS00455">
    <property type="entry name" value="AMP_BINDING"/>
    <property type="match status" value="1"/>
</dbReference>
<comment type="similarity">
    <text evidence="1">Belongs to the ATP-dependent AMP-binding enzyme family.</text>
</comment>
<evidence type="ECO:0000256" key="2">
    <source>
        <dbReference type="ARBA" id="ARBA00022598"/>
    </source>
</evidence>
<gene>
    <name evidence="5" type="ORF">ENO39_01765</name>
</gene>
<dbReference type="Gene3D" id="3.30.300.30">
    <property type="match status" value="1"/>
</dbReference>
<dbReference type="SUPFAM" id="SSF56801">
    <property type="entry name" value="Acetyl-CoA synthetase-like"/>
    <property type="match status" value="1"/>
</dbReference>
<dbReference type="RefSeq" id="WP_272985079.1">
    <property type="nucleotide sequence ID" value="NZ_DSFH01000030.1"/>
</dbReference>
<dbReference type="AlphaFoldDB" id="A0A7C2VMS2"/>
<dbReference type="InterPro" id="IPR000873">
    <property type="entry name" value="AMP-dep_synth/lig_dom"/>
</dbReference>
<dbReference type="Pfam" id="PF13193">
    <property type="entry name" value="AMP-binding_C"/>
    <property type="match status" value="1"/>
</dbReference>
<protein>
    <submittedName>
        <fullName evidence="5">Long-chain fatty acid--CoA ligase</fullName>
    </submittedName>
</protein>
<evidence type="ECO:0000259" key="4">
    <source>
        <dbReference type="Pfam" id="PF13193"/>
    </source>
</evidence>
<dbReference type="EMBL" id="DSFH01000030">
    <property type="protein sequence ID" value="HEW63774.1"/>
    <property type="molecule type" value="Genomic_DNA"/>
</dbReference>
<feature type="domain" description="AMP-binding enzyme C-terminal" evidence="4">
    <location>
        <begin position="427"/>
        <end position="499"/>
    </location>
</feature>
<comment type="caution">
    <text evidence="5">The sequence shown here is derived from an EMBL/GenBank/DDBJ whole genome shotgun (WGS) entry which is preliminary data.</text>
</comment>
<evidence type="ECO:0000259" key="3">
    <source>
        <dbReference type="Pfam" id="PF00501"/>
    </source>
</evidence>
<dbReference type="InterPro" id="IPR025110">
    <property type="entry name" value="AMP-bd_C"/>
</dbReference>
<dbReference type="Proteomes" id="UP000886076">
    <property type="component" value="Unassembled WGS sequence"/>
</dbReference>
<accession>A0A7C2VMS2</accession>
<name>A0A7C2VMS2_9CREN</name>
<evidence type="ECO:0000256" key="1">
    <source>
        <dbReference type="ARBA" id="ARBA00006432"/>
    </source>
</evidence>
<organism evidence="5">
    <name type="scientific">Fervidicoccus fontis</name>
    <dbReference type="NCBI Taxonomy" id="683846"/>
    <lineage>
        <taxon>Archaea</taxon>
        <taxon>Thermoproteota</taxon>
        <taxon>Thermoprotei</taxon>
        <taxon>Fervidicoccales</taxon>
        <taxon>Fervidicoccaceae</taxon>
        <taxon>Fervidicoccus</taxon>
    </lineage>
</organism>
<feature type="domain" description="AMP-dependent synthetase/ligase" evidence="3">
    <location>
        <begin position="19"/>
        <end position="377"/>
    </location>
</feature>
<dbReference type="Gene3D" id="3.40.50.12780">
    <property type="entry name" value="N-terminal domain of ligase-like"/>
    <property type="match status" value="1"/>
</dbReference>
<reference evidence="5" key="1">
    <citation type="journal article" date="2020" name="mSystems">
        <title>Genome- and Community-Level Interaction Insights into Carbon Utilization and Element Cycling Functions of Hydrothermarchaeota in Hydrothermal Sediment.</title>
        <authorList>
            <person name="Zhou Z."/>
            <person name="Liu Y."/>
            <person name="Xu W."/>
            <person name="Pan J."/>
            <person name="Luo Z.H."/>
            <person name="Li M."/>
        </authorList>
    </citation>
    <scope>NUCLEOTIDE SEQUENCE [LARGE SCALE GENOMIC DNA]</scope>
    <source>
        <strain evidence="5">SpSt-1261</strain>
    </source>
</reference>
<sequence length="519" mass="58448">MNIASLLENSSRWWPNQKALIQPYKIASISPKEYTYEELNKIVNRFGNALTGLGIKKEDRVAVFLPNCTELTISWFALAKIGAVMVALNSIYKSSETEFILNNSEVETVIVDEERLNVINEIRDKVPLLNKIILVGDKPKPNTLFFNELVKESSDDLTALNVPPEFPLVIGYTGGTTGFPKGAVMPHDSYLFAGTVAAARIHAYHERIVNVIPMSHTYVRLVQTLSILSGSTLIILERFYPNNPDYTLKVLSDYKATVFTVNTTIMTYLNAIPDEILKKYDINNLRIAVTGGAPLPWDIMKEFEKKFKTRVIEFYGLTETTPMVASWPIWLQPKPGSCGIPAEGVDVKIWNEKNEEVPRGEVGEIVVKGPLVMKEYWKNPDATKEAFLYGYFHTGDIGKMDEDNCLYVIDRKKDVILVGGFNVYPTEVESVIAAHPKVLECAVVGVPHEKLGEAPIAIITLKPGEKATEEEIIEFCKTKLAAYKVPRRVFFRSELPHSTVGWKVLRRVLREEYKNSLKS</sequence>
<dbReference type="PANTHER" id="PTHR43767">
    <property type="entry name" value="LONG-CHAIN-FATTY-ACID--COA LIGASE"/>
    <property type="match status" value="1"/>
</dbReference>
<dbReference type="GO" id="GO:0016878">
    <property type="term" value="F:acid-thiol ligase activity"/>
    <property type="evidence" value="ECO:0007669"/>
    <property type="project" value="UniProtKB-ARBA"/>
</dbReference>
<dbReference type="InterPro" id="IPR042099">
    <property type="entry name" value="ANL_N_sf"/>
</dbReference>
<dbReference type="PANTHER" id="PTHR43767:SF1">
    <property type="entry name" value="NONRIBOSOMAL PEPTIDE SYNTHASE PES1 (EUROFUNG)-RELATED"/>
    <property type="match status" value="1"/>
</dbReference>
<dbReference type="InterPro" id="IPR045851">
    <property type="entry name" value="AMP-bd_C_sf"/>
</dbReference>
<proteinExistence type="inferred from homology"/>
<evidence type="ECO:0000313" key="5">
    <source>
        <dbReference type="EMBL" id="HEW63774.1"/>
    </source>
</evidence>